<feature type="chain" id="PRO_5009438849" evidence="8">
    <location>
        <begin position="25"/>
        <end position="149"/>
    </location>
</feature>
<reference evidence="11" key="1">
    <citation type="submission" date="2016-10" db="EMBL/GenBank/DDBJ databases">
        <title>Comparative genomics uncovers the prolific and rare metabolic potential of the cyanobacterial genus Moorea.</title>
        <authorList>
            <person name="Leao T."/>
            <person name="Castelao G."/>
            <person name="Korobeynikov A."/>
            <person name="Monroe E.A."/>
            <person name="Podell S."/>
            <person name="Glukhov E."/>
            <person name="Allen E."/>
            <person name="Gerwick W.H."/>
            <person name="Gerwick L."/>
        </authorList>
    </citation>
    <scope>NUCLEOTIDE SEQUENCE [LARGE SCALE GENOMIC DNA]</scope>
    <source>
        <strain evidence="11">PAL-8-15-08-1</strain>
    </source>
</reference>
<evidence type="ECO:0000313" key="11">
    <source>
        <dbReference type="Proteomes" id="UP000177870"/>
    </source>
</evidence>
<dbReference type="PANTHER" id="PTHR10134">
    <property type="entry name" value="CYTOCHROME B-C1 COMPLEX SUBUNIT RIESKE, MITOCHONDRIAL"/>
    <property type="match status" value="1"/>
</dbReference>
<dbReference type="STRING" id="1458985.BJP34_17055"/>
<evidence type="ECO:0000259" key="9">
    <source>
        <dbReference type="PROSITE" id="PS51296"/>
    </source>
</evidence>
<dbReference type="GO" id="GO:0016705">
    <property type="term" value="F:oxidoreductase activity, acting on paired donors, with incorporation or reduction of molecular oxygen"/>
    <property type="evidence" value="ECO:0007669"/>
    <property type="project" value="UniProtKB-ARBA"/>
</dbReference>
<keyword evidence="1" id="KW-0001">2Fe-2S</keyword>
<dbReference type="Proteomes" id="UP000177870">
    <property type="component" value="Chromosome"/>
</dbReference>
<dbReference type="Gene3D" id="2.102.10.10">
    <property type="entry name" value="Rieske [2Fe-2S] iron-sulphur domain"/>
    <property type="match status" value="1"/>
</dbReference>
<dbReference type="InterPro" id="IPR036922">
    <property type="entry name" value="Rieske_2Fe-2S_sf"/>
</dbReference>
<protein>
    <submittedName>
        <fullName evidence="10">Cytochrome B6</fullName>
    </submittedName>
</protein>
<accession>A0A1D8TTY2</accession>
<dbReference type="InterPro" id="IPR014349">
    <property type="entry name" value="Rieske_Fe-S_prot"/>
</dbReference>
<dbReference type="AlphaFoldDB" id="A0A1D8TTY2"/>
<dbReference type="GO" id="GO:0004497">
    <property type="term" value="F:monooxygenase activity"/>
    <property type="evidence" value="ECO:0007669"/>
    <property type="project" value="UniProtKB-ARBA"/>
</dbReference>
<evidence type="ECO:0000256" key="2">
    <source>
        <dbReference type="ARBA" id="ARBA00022723"/>
    </source>
</evidence>
<keyword evidence="4" id="KW-0411">Iron-sulfur</keyword>
<feature type="region of interest" description="Disordered" evidence="7">
    <location>
        <begin position="28"/>
        <end position="48"/>
    </location>
</feature>
<keyword evidence="2" id="KW-0479">Metal-binding</keyword>
<evidence type="ECO:0000256" key="6">
    <source>
        <dbReference type="ARBA" id="ARBA00034078"/>
    </source>
</evidence>
<evidence type="ECO:0000256" key="5">
    <source>
        <dbReference type="ARBA" id="ARBA00023157"/>
    </source>
</evidence>
<dbReference type="PROSITE" id="PS51296">
    <property type="entry name" value="RIESKE"/>
    <property type="match status" value="1"/>
</dbReference>
<sequence>MDRRKFMGWFGVGALATYLPVALAACSPEPSPPKATEKKSPNIDKSVREDGFQAVGTVQELEEKGKISDKIADILVVRNLSNNSLVAVNPRCTHQGCSVDWKQEDKIFNCPCHGSKFDLDGKVTKGPADKPLTSYETKEEDNLVLVKVS</sequence>
<dbReference type="Pfam" id="PF00355">
    <property type="entry name" value="Rieske"/>
    <property type="match status" value="1"/>
</dbReference>
<gene>
    <name evidence="10" type="ORF">BJP34_17055</name>
</gene>
<evidence type="ECO:0000256" key="4">
    <source>
        <dbReference type="ARBA" id="ARBA00023014"/>
    </source>
</evidence>
<keyword evidence="8" id="KW-0732">Signal</keyword>
<dbReference type="PRINTS" id="PR00162">
    <property type="entry name" value="RIESKE"/>
</dbReference>
<dbReference type="GO" id="GO:0046872">
    <property type="term" value="F:metal ion binding"/>
    <property type="evidence" value="ECO:0007669"/>
    <property type="project" value="UniProtKB-KW"/>
</dbReference>
<dbReference type="GO" id="GO:0051537">
    <property type="term" value="F:2 iron, 2 sulfur cluster binding"/>
    <property type="evidence" value="ECO:0007669"/>
    <property type="project" value="UniProtKB-KW"/>
</dbReference>
<feature type="domain" description="Rieske" evidence="9">
    <location>
        <begin position="52"/>
        <end position="146"/>
    </location>
</feature>
<dbReference type="GO" id="GO:0016020">
    <property type="term" value="C:membrane"/>
    <property type="evidence" value="ECO:0007669"/>
    <property type="project" value="InterPro"/>
</dbReference>
<keyword evidence="5" id="KW-1015">Disulfide bond</keyword>
<comment type="cofactor">
    <cofactor evidence="6">
        <name>[2Fe-2S] cluster</name>
        <dbReference type="ChEBI" id="CHEBI:190135"/>
    </cofactor>
</comment>
<keyword evidence="3" id="KW-0408">Iron</keyword>
<organism evidence="10 11">
    <name type="scientific">Moorena producens PAL-8-15-08-1</name>
    <dbReference type="NCBI Taxonomy" id="1458985"/>
    <lineage>
        <taxon>Bacteria</taxon>
        <taxon>Bacillati</taxon>
        <taxon>Cyanobacteriota</taxon>
        <taxon>Cyanophyceae</taxon>
        <taxon>Coleofasciculales</taxon>
        <taxon>Coleofasciculaceae</taxon>
        <taxon>Moorena</taxon>
    </lineage>
</organism>
<proteinExistence type="predicted"/>
<dbReference type="InterPro" id="IPR017941">
    <property type="entry name" value="Rieske_2Fe-2S"/>
</dbReference>
<dbReference type="PROSITE" id="PS51257">
    <property type="entry name" value="PROKAR_LIPOPROTEIN"/>
    <property type="match status" value="1"/>
</dbReference>
<dbReference type="EMBL" id="CP017599">
    <property type="protein sequence ID" value="AOX00926.1"/>
    <property type="molecule type" value="Genomic_DNA"/>
</dbReference>
<dbReference type="SUPFAM" id="SSF50022">
    <property type="entry name" value="ISP domain"/>
    <property type="match status" value="1"/>
</dbReference>
<evidence type="ECO:0000256" key="3">
    <source>
        <dbReference type="ARBA" id="ARBA00023004"/>
    </source>
</evidence>
<dbReference type="RefSeq" id="WP_070393377.1">
    <property type="nucleotide sequence ID" value="NZ_CP017599.1"/>
</dbReference>
<dbReference type="KEGG" id="mpro:BJP34_17055"/>
<feature type="compositionally biased region" description="Basic and acidic residues" evidence="7">
    <location>
        <begin position="35"/>
        <end position="48"/>
    </location>
</feature>
<feature type="signal peptide" evidence="8">
    <location>
        <begin position="1"/>
        <end position="24"/>
    </location>
</feature>
<evidence type="ECO:0000256" key="1">
    <source>
        <dbReference type="ARBA" id="ARBA00022714"/>
    </source>
</evidence>
<dbReference type="CDD" id="cd03467">
    <property type="entry name" value="Rieske"/>
    <property type="match status" value="1"/>
</dbReference>
<name>A0A1D8TTY2_9CYAN</name>
<evidence type="ECO:0000256" key="8">
    <source>
        <dbReference type="SAM" id="SignalP"/>
    </source>
</evidence>
<dbReference type="InterPro" id="IPR005805">
    <property type="entry name" value="Rieske_Fe-S_prot_C"/>
</dbReference>
<dbReference type="OrthoDB" id="9767869at2"/>
<evidence type="ECO:0000313" key="10">
    <source>
        <dbReference type="EMBL" id="AOX00926.1"/>
    </source>
</evidence>
<evidence type="ECO:0000256" key="7">
    <source>
        <dbReference type="SAM" id="MobiDB-lite"/>
    </source>
</evidence>